<reference evidence="2" key="1">
    <citation type="submission" date="2021-01" db="EMBL/GenBank/DDBJ databases">
        <title>Whole genome shotgun sequence of Virgisporangium aliadipatigenens NBRC 105644.</title>
        <authorList>
            <person name="Komaki H."/>
            <person name="Tamura T."/>
        </authorList>
    </citation>
    <scope>NUCLEOTIDE SEQUENCE</scope>
    <source>
        <strain evidence="2">NBRC 105644</strain>
    </source>
</reference>
<organism evidence="2 3">
    <name type="scientific">Virgisporangium aliadipatigenens</name>
    <dbReference type="NCBI Taxonomy" id="741659"/>
    <lineage>
        <taxon>Bacteria</taxon>
        <taxon>Bacillati</taxon>
        <taxon>Actinomycetota</taxon>
        <taxon>Actinomycetes</taxon>
        <taxon>Micromonosporales</taxon>
        <taxon>Micromonosporaceae</taxon>
        <taxon>Virgisporangium</taxon>
    </lineage>
</organism>
<evidence type="ECO:0000313" key="2">
    <source>
        <dbReference type="EMBL" id="GIJ48076.1"/>
    </source>
</evidence>
<dbReference type="GO" id="GO:0140359">
    <property type="term" value="F:ABC-type transporter activity"/>
    <property type="evidence" value="ECO:0007669"/>
    <property type="project" value="InterPro"/>
</dbReference>
<dbReference type="EMBL" id="BOPF01000019">
    <property type="protein sequence ID" value="GIJ48076.1"/>
    <property type="molecule type" value="Genomic_DNA"/>
</dbReference>
<feature type="transmembrane region" description="Helical" evidence="1">
    <location>
        <begin position="155"/>
        <end position="179"/>
    </location>
</feature>
<protein>
    <submittedName>
        <fullName evidence="2">ABC transporter permease</fullName>
    </submittedName>
</protein>
<dbReference type="RefSeq" id="WP_203901578.1">
    <property type="nucleotide sequence ID" value="NZ_BOPF01000019.1"/>
</dbReference>
<feature type="transmembrane region" description="Helical" evidence="1">
    <location>
        <begin position="186"/>
        <end position="207"/>
    </location>
</feature>
<accession>A0A8J3YMP3</accession>
<keyword evidence="3" id="KW-1185">Reference proteome</keyword>
<feature type="transmembrane region" description="Helical" evidence="1">
    <location>
        <begin position="62"/>
        <end position="87"/>
    </location>
</feature>
<evidence type="ECO:0000313" key="3">
    <source>
        <dbReference type="Proteomes" id="UP000619260"/>
    </source>
</evidence>
<gene>
    <name evidence="2" type="ORF">Val02_49620</name>
</gene>
<feature type="transmembrane region" description="Helical" evidence="1">
    <location>
        <begin position="15"/>
        <end position="33"/>
    </location>
</feature>
<evidence type="ECO:0000256" key="1">
    <source>
        <dbReference type="SAM" id="Phobius"/>
    </source>
</evidence>
<feature type="transmembrane region" description="Helical" evidence="1">
    <location>
        <begin position="122"/>
        <end position="149"/>
    </location>
</feature>
<dbReference type="GO" id="GO:0005886">
    <property type="term" value="C:plasma membrane"/>
    <property type="evidence" value="ECO:0007669"/>
    <property type="project" value="UniProtKB-SubCell"/>
</dbReference>
<keyword evidence="1" id="KW-1133">Transmembrane helix</keyword>
<dbReference type="AlphaFoldDB" id="A0A8J3YMP3"/>
<dbReference type="Proteomes" id="UP000619260">
    <property type="component" value="Unassembled WGS sequence"/>
</dbReference>
<name>A0A8J3YMP3_9ACTN</name>
<keyword evidence="1" id="KW-0472">Membrane</keyword>
<feature type="transmembrane region" description="Helical" evidence="1">
    <location>
        <begin position="236"/>
        <end position="255"/>
    </location>
</feature>
<proteinExistence type="predicted"/>
<keyword evidence="1" id="KW-0812">Transmembrane</keyword>
<comment type="caution">
    <text evidence="2">The sequence shown here is derived from an EMBL/GenBank/DDBJ whole genome shotgun (WGS) entry which is preliminary data.</text>
</comment>
<sequence length="263" mass="27062">MTVFLKSLRDQRRGIIGWSVGIAALVLLESAMWPTVRDMPDLDAFVANYPEALRKLFDLDNFASGAGFINAELFSAVLPVLFIIFAVGRGVRLVAGEEEAGTLDIVLVTPVTPARFLAEQAAALATSLAALGVVLWSTAALCSAAFGLGVRPLDLAGACLSMVLLGAEFGALALAVGALTGRRAAAVAVPAVAAVAAYVLFVAGQLVDAVKGWQPLSPFHQALEGGPIGAGLPGRYLWLVAGAAAVIIAAAPVFTRRDIGAAR</sequence>